<name>A0ABP3WUP9_9ALTE</name>
<comment type="similarity">
    <text evidence="2 7">Belongs to the peptidase M14 family.</text>
</comment>
<evidence type="ECO:0000256" key="5">
    <source>
        <dbReference type="ARBA" id="ARBA00022833"/>
    </source>
</evidence>
<dbReference type="SMART" id="SM00631">
    <property type="entry name" value="Zn_pept"/>
    <property type="match status" value="1"/>
</dbReference>
<keyword evidence="3" id="KW-0645">Protease</keyword>
<feature type="domain" description="Peptidase M14" evidence="8">
    <location>
        <begin position="73"/>
        <end position="373"/>
    </location>
</feature>
<keyword evidence="4" id="KW-0378">Hydrolase</keyword>
<dbReference type="PROSITE" id="PS52035">
    <property type="entry name" value="PEPTIDASE_M14"/>
    <property type="match status" value="1"/>
</dbReference>
<evidence type="ECO:0000256" key="2">
    <source>
        <dbReference type="ARBA" id="ARBA00005988"/>
    </source>
</evidence>
<dbReference type="Gene3D" id="3.40.630.10">
    <property type="entry name" value="Zn peptidases"/>
    <property type="match status" value="1"/>
</dbReference>
<dbReference type="Gene3D" id="3.40.50.880">
    <property type="match status" value="1"/>
</dbReference>
<proteinExistence type="inferred from homology"/>
<accession>A0ABP3WUP9</accession>
<comment type="cofactor">
    <cofactor evidence="1">
        <name>Zn(2+)</name>
        <dbReference type="ChEBI" id="CHEBI:29105"/>
    </cofactor>
</comment>
<evidence type="ECO:0000256" key="1">
    <source>
        <dbReference type="ARBA" id="ARBA00001947"/>
    </source>
</evidence>
<dbReference type="SUPFAM" id="SSF52317">
    <property type="entry name" value="Class I glutamine amidotransferase-like"/>
    <property type="match status" value="1"/>
</dbReference>
<evidence type="ECO:0000259" key="8">
    <source>
        <dbReference type="PROSITE" id="PS52035"/>
    </source>
</evidence>
<gene>
    <name evidence="9" type="ORF">GCM10009114_12700</name>
</gene>
<evidence type="ECO:0000313" key="9">
    <source>
        <dbReference type="EMBL" id="GAA0854983.1"/>
    </source>
</evidence>
<reference evidence="10" key="1">
    <citation type="journal article" date="2019" name="Int. J. Syst. Evol. Microbiol.">
        <title>The Global Catalogue of Microorganisms (GCM) 10K type strain sequencing project: providing services to taxonomists for standard genome sequencing and annotation.</title>
        <authorList>
            <consortium name="The Broad Institute Genomics Platform"/>
            <consortium name="The Broad Institute Genome Sequencing Center for Infectious Disease"/>
            <person name="Wu L."/>
            <person name="Ma J."/>
        </authorList>
    </citation>
    <scope>NUCLEOTIDE SEQUENCE [LARGE SCALE GENOMIC DNA]</scope>
    <source>
        <strain evidence="10">JCM 15896</strain>
    </source>
</reference>
<dbReference type="PANTHER" id="PTHR11705:SF143">
    <property type="entry name" value="SLL0236 PROTEIN"/>
    <property type="match status" value="1"/>
</dbReference>
<evidence type="ECO:0000256" key="7">
    <source>
        <dbReference type="PROSITE-ProRule" id="PRU01379"/>
    </source>
</evidence>
<dbReference type="Pfam" id="PF00246">
    <property type="entry name" value="Peptidase_M14"/>
    <property type="match status" value="1"/>
</dbReference>
<comment type="caution">
    <text evidence="9">The sequence shown here is derived from an EMBL/GenBank/DDBJ whole genome shotgun (WGS) entry which is preliminary data.</text>
</comment>
<keyword evidence="5" id="KW-0862">Zinc</keyword>
<organism evidence="9 10">
    <name type="scientific">Aliiglaciecola litoralis</name>
    <dbReference type="NCBI Taxonomy" id="582857"/>
    <lineage>
        <taxon>Bacteria</taxon>
        <taxon>Pseudomonadati</taxon>
        <taxon>Pseudomonadota</taxon>
        <taxon>Gammaproteobacteria</taxon>
        <taxon>Alteromonadales</taxon>
        <taxon>Alteromonadaceae</taxon>
        <taxon>Aliiglaciecola</taxon>
    </lineage>
</organism>
<keyword evidence="6" id="KW-0482">Metalloprotease</keyword>
<dbReference type="CDD" id="cd06238">
    <property type="entry name" value="M14-like"/>
    <property type="match status" value="1"/>
</dbReference>
<dbReference type="SUPFAM" id="SSF53187">
    <property type="entry name" value="Zn-dependent exopeptidases"/>
    <property type="match status" value="1"/>
</dbReference>
<evidence type="ECO:0000313" key="10">
    <source>
        <dbReference type="Proteomes" id="UP001500359"/>
    </source>
</evidence>
<evidence type="ECO:0000256" key="4">
    <source>
        <dbReference type="ARBA" id="ARBA00022801"/>
    </source>
</evidence>
<dbReference type="CDD" id="cd03143">
    <property type="entry name" value="A4_beta-galactosidase_middle_domain"/>
    <property type="match status" value="1"/>
</dbReference>
<evidence type="ECO:0000256" key="6">
    <source>
        <dbReference type="ARBA" id="ARBA00023049"/>
    </source>
</evidence>
<dbReference type="PANTHER" id="PTHR11705">
    <property type="entry name" value="PROTEASE FAMILY M14 CARBOXYPEPTIDASE A,B"/>
    <property type="match status" value="1"/>
</dbReference>
<keyword evidence="10" id="KW-1185">Reference proteome</keyword>
<dbReference type="Proteomes" id="UP001500359">
    <property type="component" value="Unassembled WGS sequence"/>
</dbReference>
<protein>
    <submittedName>
        <fullName evidence="9">M14 family metallopeptidase</fullName>
    </submittedName>
</protein>
<dbReference type="EMBL" id="BAAAFD010000002">
    <property type="protein sequence ID" value="GAA0854983.1"/>
    <property type="molecule type" value="Genomic_DNA"/>
</dbReference>
<feature type="active site" description="Proton donor/acceptor" evidence="7">
    <location>
        <position position="347"/>
    </location>
</feature>
<dbReference type="InterPro" id="IPR029062">
    <property type="entry name" value="Class_I_gatase-like"/>
</dbReference>
<evidence type="ECO:0000256" key="3">
    <source>
        <dbReference type="ARBA" id="ARBA00022670"/>
    </source>
</evidence>
<sequence length="875" mass="98316">MDTDLLYSDDHLVKNDRKEPFMNSMRVRLIAILLFTHVNVFAMSDLDYLPQSIQYDPAIPKPAEVLGSPVGTWHVRHDQLVEYMRVLAQHSDRVTIKETGRTHENRPLLLLTITSPQNQANIASIQQRHLDTISSGKTPDPSEPLVLWMGYSVHGDEPSGANASLLVAYYLAAGQGPEIDQLLNDNVVLLDPSVNPDGLSRFAQWANMHKSQNLVADPNNREHRQRWPSGRVNHYWFDLNRDWLLLTHPESRARIKEFHQWRPHVLTDFHEMGPNSTYFFQPGIPSRKNPWTPDQNVKLTEALGDFHAAALDKSKQLYFTQEAFDDFYYGKGSTYPDAHGSIGILFEQASSRGHLQETINGSLAFSSTIQNQVTTSLSTFAGALNNKKALLDYQAQFVNETQDLLKNDDERGYLLSESSDIGKFNQLKRILQQHQIRFYKLNKDAKVDDVTYAAVDTIFVPLEQPQYRLIKSLFSTRKRFTDNTFYDVSNWNLPLSFNIAYSAVSKSNMRRLSVSDQPATLGQPQIPELDSSAYAYGFAWQDYYSPKFLQRLLENDVQARIAQSAFSATTNSGTISFAAGSIVIPTALEQPDNLLSIIADLSQQLSVPVWSIKSGLTRQGIDLGSSKMEPVTLPKVMIVGGLGTSQYEAGETWHYLDNHVGMPVSIIDLDRLGNTNLDDYTHMIWVSGRYNQVSESTADKIDAWVKEGGVLIGQQSATKWFAKQEWLKANFMKQSEVTGAFSAKGLVFADKEAFDAKQRIAGAAFATKLDVSHPLAYGFTRELLPVFRNSDDVLLMPEKPFITVAQYTEKPLMAGYTSDELEDLIADSAAIVAHRLGKGRVIGFVNNPNFRGYWYGTSRLMSNAIFMAGFIDSEG</sequence>
<dbReference type="InterPro" id="IPR000834">
    <property type="entry name" value="Peptidase_M14"/>
</dbReference>